<proteinExistence type="predicted"/>
<dbReference type="HOGENOM" id="CLU_1577691_0_0_7"/>
<dbReference type="Gene3D" id="2.20.110.10">
    <property type="entry name" value="Histone H3 K4-specific methyltransferase SET7/9 N-terminal domain"/>
    <property type="match status" value="1"/>
</dbReference>
<dbReference type="EMBL" id="AFRZ01000001">
    <property type="protein sequence ID" value="EHP28723.1"/>
    <property type="molecule type" value="Genomic_DNA"/>
</dbReference>
<organism evidence="1 2">
    <name type="scientific">Sulfurimonas gotlandica (strain DSM 19862 / JCM 16533 / GD1)</name>
    <dbReference type="NCBI Taxonomy" id="929558"/>
    <lineage>
        <taxon>Bacteria</taxon>
        <taxon>Pseudomonadati</taxon>
        <taxon>Campylobacterota</taxon>
        <taxon>Epsilonproteobacteria</taxon>
        <taxon>Campylobacterales</taxon>
        <taxon>Sulfurimonadaceae</taxon>
        <taxon>Sulfurimonas</taxon>
    </lineage>
</organism>
<dbReference type="SUPFAM" id="SSF82185">
    <property type="entry name" value="Histone H3 K4-specific methyltransferase SET7/9 N-terminal domain"/>
    <property type="match status" value="1"/>
</dbReference>
<name>B6BLR3_SULGG</name>
<dbReference type="RefSeq" id="WP_008338414.1">
    <property type="nucleotide sequence ID" value="NZ_AFRZ01000001.1"/>
</dbReference>
<protein>
    <submittedName>
        <fullName evidence="1">Uncharacterized protein</fullName>
    </submittedName>
</protein>
<keyword evidence="2" id="KW-1185">Reference proteome</keyword>
<accession>H1FSY7</accession>
<reference evidence="1 2" key="1">
    <citation type="journal article" date="2012" name="Proc. Natl. Acad. Sci. U.S.A.">
        <title>Genome and physiology of a model Epsilonproteobacterium responsible for sulfide detoxification in marine oxygen depletion zones.</title>
        <authorList>
            <person name="Grote J."/>
            <person name="Schott T."/>
            <person name="Bruckner C.G."/>
            <person name="Glockner F.O."/>
            <person name="Jost G."/>
            <person name="Teeling H."/>
            <person name="Labrenz M."/>
            <person name="Jurgens K."/>
        </authorList>
    </citation>
    <scope>NUCLEOTIDE SEQUENCE [LARGE SCALE GENOMIC DNA]</scope>
    <source>
        <strain evidence="1 2">GD1</strain>
    </source>
</reference>
<dbReference type="PATRIC" id="fig|929558.5.peg.198"/>
<gene>
    <name evidence="1" type="ORF">SMGD1_0196</name>
</gene>
<dbReference type="OrthoDB" id="1467310at2"/>
<evidence type="ECO:0000313" key="1">
    <source>
        <dbReference type="EMBL" id="EHP28723.1"/>
    </source>
</evidence>
<comment type="caution">
    <text evidence="1">The sequence shown here is derived from an EMBL/GenBank/DDBJ whole genome shotgun (WGS) entry which is preliminary data.</text>
</comment>
<evidence type="ECO:0000313" key="2">
    <source>
        <dbReference type="Proteomes" id="UP000006431"/>
    </source>
</evidence>
<accession>B6BLR3</accession>
<dbReference type="AlphaFoldDB" id="B6BLR3"/>
<dbReference type="Proteomes" id="UP000006431">
    <property type="component" value="Unassembled WGS sequence"/>
</dbReference>
<sequence length="169" mass="19797">MREKHKIINYPSKNIKTETYILGDTFTTKHYYDAKDAYVRELINTENGITEVKHFTVKGVLSKLEHFVDDKRQGVETRYSIAKANKSVKSTKTYDNGKLHGECITYNDNNEIIKQEVFALGKLVFKYLRKDSVDITNVQIVDKDSVENLPKSEYEKLQQNMQEHPEWFI</sequence>